<dbReference type="InterPro" id="IPR011641">
    <property type="entry name" value="Tyr-kin_ephrin_A/B_rcpt-like"/>
</dbReference>
<dbReference type="CDD" id="cd00185">
    <property type="entry name" value="TNFRSF"/>
    <property type="match status" value="1"/>
</dbReference>
<dbReference type="Pfam" id="PF07699">
    <property type="entry name" value="Ephrin_rec_like"/>
    <property type="match status" value="1"/>
</dbReference>
<dbReference type="AlphaFoldDB" id="A0A7D9LGN4"/>
<keyword evidence="4" id="KW-0393">Immunoglobulin domain</keyword>
<dbReference type="InterPro" id="IPR007110">
    <property type="entry name" value="Ig-like_dom"/>
</dbReference>
<evidence type="ECO:0000256" key="4">
    <source>
        <dbReference type="ARBA" id="ARBA00023319"/>
    </source>
</evidence>
<keyword evidence="6" id="KW-1185">Reference proteome</keyword>
<name>A0A7D9LGN4_PARCT</name>
<gene>
    <name evidence="5" type="ORF">PACLA_8A001184</name>
</gene>
<dbReference type="InterPro" id="IPR051170">
    <property type="entry name" value="Neural/epithelial_adhesion"/>
</dbReference>
<dbReference type="CDD" id="cd00096">
    <property type="entry name" value="Ig"/>
    <property type="match status" value="1"/>
</dbReference>
<evidence type="ECO:0000313" key="6">
    <source>
        <dbReference type="Proteomes" id="UP001152795"/>
    </source>
</evidence>
<dbReference type="Pfam" id="PF13927">
    <property type="entry name" value="Ig_3"/>
    <property type="match status" value="1"/>
</dbReference>
<dbReference type="SMART" id="SM00409">
    <property type="entry name" value="IG"/>
    <property type="match status" value="2"/>
</dbReference>
<dbReference type="PROSITE" id="PS50835">
    <property type="entry name" value="IG_LIKE"/>
    <property type="match status" value="2"/>
</dbReference>
<dbReference type="Proteomes" id="UP001152795">
    <property type="component" value="Unassembled WGS sequence"/>
</dbReference>
<feature type="non-terminal residue" evidence="5">
    <location>
        <position position="1"/>
    </location>
</feature>
<evidence type="ECO:0000256" key="1">
    <source>
        <dbReference type="ARBA" id="ARBA00022729"/>
    </source>
</evidence>
<evidence type="ECO:0000313" key="5">
    <source>
        <dbReference type="EMBL" id="CAB4032469.1"/>
    </source>
</evidence>
<proteinExistence type="predicted"/>
<protein>
    <submittedName>
        <fullName evidence="5">Sushi, von Willebrand factor type A, EGF and pentraxin domain-containing 1</fullName>
    </submittedName>
</protein>
<comment type="caution">
    <text evidence="5">The sequence shown here is derived from an EMBL/GenBank/DDBJ whole genome shotgun (WGS) entry which is preliminary data.</text>
</comment>
<keyword evidence="1" id="KW-0732">Signal</keyword>
<accession>A0A7D9LGN4</accession>
<dbReference type="OrthoDB" id="5966516at2759"/>
<keyword evidence="3" id="KW-1015">Disulfide bond</keyword>
<reference evidence="5" key="1">
    <citation type="submission" date="2020-04" db="EMBL/GenBank/DDBJ databases">
        <authorList>
            <person name="Alioto T."/>
            <person name="Alioto T."/>
            <person name="Gomez Garrido J."/>
        </authorList>
    </citation>
    <scope>NUCLEOTIDE SEQUENCE</scope>
    <source>
        <strain evidence="5">A484AB</strain>
    </source>
</reference>
<dbReference type="Gene3D" id="2.60.40.10">
    <property type="entry name" value="Immunoglobulins"/>
    <property type="match status" value="2"/>
</dbReference>
<dbReference type="SMART" id="SM01411">
    <property type="entry name" value="Ephrin_rec_like"/>
    <property type="match status" value="1"/>
</dbReference>
<dbReference type="InterPro" id="IPR003599">
    <property type="entry name" value="Ig_sub"/>
</dbReference>
<dbReference type="SMART" id="SM00408">
    <property type="entry name" value="IGc2"/>
    <property type="match status" value="1"/>
</dbReference>
<dbReference type="PANTHER" id="PTHR12231:SF253">
    <property type="entry name" value="DPR-INTERACTING PROTEIN ETA, ISOFORM B-RELATED"/>
    <property type="match status" value="1"/>
</dbReference>
<keyword evidence="2" id="KW-0677">Repeat</keyword>
<dbReference type="InterPro" id="IPR003598">
    <property type="entry name" value="Ig_sub2"/>
</dbReference>
<dbReference type="InterPro" id="IPR013783">
    <property type="entry name" value="Ig-like_fold"/>
</dbReference>
<organism evidence="5 6">
    <name type="scientific">Paramuricea clavata</name>
    <name type="common">Red gorgonian</name>
    <name type="synonym">Violescent sea-whip</name>
    <dbReference type="NCBI Taxonomy" id="317549"/>
    <lineage>
        <taxon>Eukaryota</taxon>
        <taxon>Metazoa</taxon>
        <taxon>Cnidaria</taxon>
        <taxon>Anthozoa</taxon>
        <taxon>Octocorallia</taxon>
        <taxon>Malacalcyonacea</taxon>
        <taxon>Plexauridae</taxon>
        <taxon>Paramuricea</taxon>
    </lineage>
</organism>
<evidence type="ECO:0000256" key="2">
    <source>
        <dbReference type="ARBA" id="ARBA00022737"/>
    </source>
</evidence>
<dbReference type="SUPFAM" id="SSF57184">
    <property type="entry name" value="Growth factor receptor domain"/>
    <property type="match status" value="1"/>
</dbReference>
<sequence length="1179" mass="133021">MSYEGLYFQVGGKLYNLYDATMNCSSRLLSWKRQVFHVEGRFETKSEGTDLVGLLKRELDSFSVNLVIRAIHRLEAADQTVQRAYNRLRKVMFLKSEAANKVHEKTEQHSVTKENLEFAQKYLLSLEDNVSEYSKDVGNLKSDLNSLCEIKQCSEVCQEGELCTSCYEDVIGNVMGVCPATCYKTKQHRIPPLTEIVECDKKKCNRIHNTNGFFKSIFGNWFGGIIKRVISFGIAIAATVFGGVPAPVASGLANGLVTLVDRGRVDEALCAATKGVVTGLVGDLSPIAQGVTHAVVAPVRCQRPQRDGYWKCTTQKVKCTKGRHEYKYEHTPYTCEKSCMVEKITKSIPKTCCRTVACASLSNATCVAGNAFCSKARMKALEKISNSNSKVVTMLKKLEGAKRYVSYWKIRKHKYYNQLGSAHRWLNSTQEAIRSLEKAYNATIESRKKMDKLLFKSLQIKLLLNDQLTALEKVKLNEIRFKAKVSVRNDNYLLPIDITFQVNRTLQVLSTVLDFKNLNMSLKNIAKEIVTSIVGYNHMSNSRKRRSLNIRTLQSNMLISSVKKYYSYCAMFTNYHQILYDVASSLFNLSSEVLSLHEKLPKANESFLNITNVEEISKFLLNQTMAANFGLGKGKHNFSGLEILEDDQELSEVMMLREETFRQKYEPLNSTTKLLVFNWHAAMEDMFNSSRLAYDCAGMNDCMVHILDSLLEIIAVIETERVDHIQNEVKYLETALRDLSNPVDMSIDQAAGITSRILNILGEIRKHVLTVVCAKSPNITQHPKSMSELDIGKDLALYCNASGTDLKYSWTFNNNVLETQRSNVLIINNATVSDSGSYKCEVSNHIAKEESIPAVVIVHEPPIISIQPEEYLSIVLSEDDFLHCEVKDTLRNISYQWWFKPEKSTSFTPMTSETFPYLNFAPMTTENEGWYFCKVSNSYGETLSRKSFVKGLAFTLPVPAVDLSFSLIRRTREVNSRFVPSNTTGYDDISSHILTLLSSDKYLGAGMQIKNLRAIKCQLEQSKTMSSVGVGECIWKFHYVGRNMTSSLAAYDNFKTNARKVINATLELKEDIGKFARVINNDSLSFLMAGIEYFVERNSIAVQKFSLTCPETQSLVEEDFKCVDCPPGYYAEIDKDQMAACKPCPLGFYQSEPGQSTCKECPLGFHTQQDGVYDIAQCK</sequence>
<dbReference type="PANTHER" id="PTHR12231">
    <property type="entry name" value="CTX-RELATED TYPE I TRANSMEMBRANE PROTEIN"/>
    <property type="match status" value="1"/>
</dbReference>
<dbReference type="Gene3D" id="2.10.50.10">
    <property type="entry name" value="Tumor Necrosis Factor Receptor, subunit A, domain 2"/>
    <property type="match status" value="1"/>
</dbReference>
<dbReference type="SUPFAM" id="SSF48726">
    <property type="entry name" value="Immunoglobulin"/>
    <property type="match status" value="2"/>
</dbReference>
<dbReference type="InterPro" id="IPR009030">
    <property type="entry name" value="Growth_fac_rcpt_cys_sf"/>
</dbReference>
<dbReference type="EMBL" id="CACRXK020018431">
    <property type="protein sequence ID" value="CAB4032469.1"/>
    <property type="molecule type" value="Genomic_DNA"/>
</dbReference>
<evidence type="ECO:0000256" key="3">
    <source>
        <dbReference type="ARBA" id="ARBA00023157"/>
    </source>
</evidence>
<dbReference type="InterPro" id="IPR036179">
    <property type="entry name" value="Ig-like_dom_sf"/>
</dbReference>